<dbReference type="Gene3D" id="3.40.50.12780">
    <property type="entry name" value="N-terminal domain of ligase-like"/>
    <property type="match status" value="1"/>
</dbReference>
<dbReference type="STRING" id="1091494.MEALZ_2732"/>
<keyword evidence="2" id="KW-1185">Reference proteome</keyword>
<dbReference type="HOGENOM" id="CLU_1192908_0_0_6"/>
<dbReference type="EMBL" id="FO082060">
    <property type="protein sequence ID" value="CCE24404.1"/>
    <property type="molecule type" value="Genomic_DNA"/>
</dbReference>
<dbReference type="InterPro" id="IPR053158">
    <property type="entry name" value="CapK_Type1_Caps_Biosynth"/>
</dbReference>
<dbReference type="PANTHER" id="PTHR36932:SF1">
    <property type="entry name" value="CAPSULAR POLYSACCHARIDE BIOSYNTHESIS PROTEIN"/>
    <property type="match status" value="1"/>
</dbReference>
<dbReference type="Proteomes" id="UP000008315">
    <property type="component" value="Chromosome"/>
</dbReference>
<reference evidence="2" key="1">
    <citation type="journal article" date="2012" name="J. Bacteriol.">
        <title>Genome sequence of the haloalkaliphilic methanotrophic bacterium Methylomicrobium alcaliphilum 20Z.</title>
        <authorList>
            <person name="Vuilleumier S."/>
            <person name="Khmelenina V.N."/>
            <person name="Bringel F."/>
            <person name="Reshetnikov A.S."/>
            <person name="Lajus A."/>
            <person name="Mangenot S."/>
            <person name="Rouy Z."/>
            <person name="Op den Camp H.J."/>
            <person name="Jetten M.S."/>
            <person name="Dispirito A.A."/>
            <person name="Dunfield P."/>
            <person name="Klotz M.G."/>
            <person name="Semrau J.D."/>
            <person name="Stein L.Y."/>
            <person name="Barbe V."/>
            <person name="Medigue C."/>
            <person name="Trotsenko Y.A."/>
            <person name="Kalyuzhnaya M.G."/>
        </authorList>
    </citation>
    <scope>NUCLEOTIDE SEQUENCE [LARGE SCALE GENOMIC DNA]</scope>
    <source>
        <strain evidence="2">DSM 19304 / NCIMB 14124 / VKM B-2133 / 20Z</strain>
    </source>
</reference>
<evidence type="ECO:0000313" key="1">
    <source>
        <dbReference type="EMBL" id="CCE24404.1"/>
    </source>
</evidence>
<dbReference type="InterPro" id="IPR042099">
    <property type="entry name" value="ANL_N_sf"/>
</dbReference>
<dbReference type="KEGG" id="mah:MEALZ_2732"/>
<protein>
    <submittedName>
        <fullName evidence="1">CapK protein</fullName>
    </submittedName>
</protein>
<organism evidence="1 2">
    <name type="scientific">Methylotuvimicrobium alcaliphilum (strain DSM 19304 / NCIMB 14124 / VKM B-2133 / 20Z)</name>
    <name type="common">Methylomicrobium alcaliphilum</name>
    <dbReference type="NCBI Taxonomy" id="1091494"/>
    <lineage>
        <taxon>Bacteria</taxon>
        <taxon>Pseudomonadati</taxon>
        <taxon>Pseudomonadota</taxon>
        <taxon>Gammaproteobacteria</taxon>
        <taxon>Methylococcales</taxon>
        <taxon>Methylococcaceae</taxon>
        <taxon>Methylotuvimicrobium</taxon>
    </lineage>
</organism>
<dbReference type="SUPFAM" id="SSF56801">
    <property type="entry name" value="Acetyl-CoA synthetase-like"/>
    <property type="match status" value="1"/>
</dbReference>
<dbReference type="PANTHER" id="PTHR36932">
    <property type="entry name" value="CAPSULAR POLYSACCHARIDE BIOSYNTHESIS PROTEIN"/>
    <property type="match status" value="1"/>
</dbReference>
<gene>
    <name evidence="1" type="ordered locus">MEALZ_2732</name>
</gene>
<dbReference type="PATRIC" id="fig|271065.3.peg.2804"/>
<sequence>MTSKRLYPHQREIIEQVFACPVANAYGGRDAGFIAHECPEGGRHITSEDIIVEIIGNDGNPLPVGEAGEIKITHLATHDFPFIRYRTGDIGALSDERCRCGRGLPLLKEIRGRTTDFVVDEDGTVIHGLALFYVLRDMKGVESFKIIQLDLEHTLVQVVAGKKFDSEVSIQKITTEFKKRQGKGVEIGVEFVDEIPKVQSGKFRSVISHVNP</sequence>
<dbReference type="AlphaFoldDB" id="G4SYV7"/>
<dbReference type="RefSeq" id="WP_014149170.1">
    <property type="nucleotide sequence ID" value="NC_016112.1"/>
</dbReference>
<accession>G4SYV7</accession>
<name>G4SYV7_META2</name>
<evidence type="ECO:0000313" key="2">
    <source>
        <dbReference type="Proteomes" id="UP000008315"/>
    </source>
</evidence>
<proteinExistence type="predicted"/>